<evidence type="ECO:0000259" key="12">
    <source>
        <dbReference type="Pfam" id="PF08646"/>
    </source>
</evidence>
<dbReference type="Pfam" id="PF04057">
    <property type="entry name" value="Rep-A_N"/>
    <property type="match status" value="1"/>
</dbReference>
<dbReference type="Proteomes" id="UP000242877">
    <property type="component" value="Unassembled WGS sequence"/>
</dbReference>
<dbReference type="PANTHER" id="PTHR47165">
    <property type="entry name" value="OS03G0429900 PROTEIN"/>
    <property type="match status" value="1"/>
</dbReference>
<dbReference type="GO" id="GO:0000785">
    <property type="term" value="C:chromatin"/>
    <property type="evidence" value="ECO:0007669"/>
    <property type="project" value="EnsemblFungi"/>
</dbReference>
<evidence type="ECO:0000256" key="1">
    <source>
        <dbReference type="ARBA" id="ARBA00004123"/>
    </source>
</evidence>
<dbReference type="GO" id="GO:0035861">
    <property type="term" value="C:site of double-strand break"/>
    <property type="evidence" value="ECO:0007669"/>
    <property type="project" value="EnsemblFungi"/>
</dbReference>
<dbReference type="CDD" id="cd04477">
    <property type="entry name" value="RPA1N"/>
    <property type="match status" value="1"/>
</dbReference>
<evidence type="ECO:0000256" key="7">
    <source>
        <dbReference type="ARBA" id="ARBA00023125"/>
    </source>
</evidence>
<keyword evidence="6 9" id="KW-0862">Zinc</keyword>
<dbReference type="AlphaFoldDB" id="A0A162IE96"/>
<dbReference type="SUPFAM" id="SSF50249">
    <property type="entry name" value="Nucleic acid-binding proteins"/>
    <property type="match status" value="4"/>
</dbReference>
<evidence type="ECO:0000256" key="6">
    <source>
        <dbReference type="ARBA" id="ARBA00022833"/>
    </source>
</evidence>
<evidence type="ECO:0000256" key="2">
    <source>
        <dbReference type="ARBA" id="ARBA00005690"/>
    </source>
</evidence>
<dbReference type="GO" id="GO:0003697">
    <property type="term" value="F:single-stranded DNA binding"/>
    <property type="evidence" value="ECO:0007669"/>
    <property type="project" value="EnsemblFungi"/>
</dbReference>
<dbReference type="Pfam" id="PF16900">
    <property type="entry name" value="REPA_OB_2"/>
    <property type="match status" value="1"/>
</dbReference>
<comment type="caution">
    <text evidence="14">The sequence shown here is derived from an EMBL/GenBank/DDBJ whole genome shotgun (WGS) entry which is preliminary data.</text>
</comment>
<dbReference type="NCBIfam" id="TIGR00617">
    <property type="entry name" value="rpa1"/>
    <property type="match status" value="1"/>
</dbReference>
<dbReference type="InterPro" id="IPR004591">
    <property type="entry name" value="Rfa1"/>
</dbReference>
<comment type="similarity">
    <text evidence="2 9">Belongs to the replication factor A protein 1 family.</text>
</comment>
<dbReference type="GO" id="GO:0033260">
    <property type="term" value="P:nuclear DNA replication"/>
    <property type="evidence" value="ECO:0007669"/>
    <property type="project" value="EnsemblFungi"/>
</dbReference>
<dbReference type="GO" id="GO:0005662">
    <property type="term" value="C:DNA replication factor A complex"/>
    <property type="evidence" value="ECO:0007669"/>
    <property type="project" value="EnsemblFungi"/>
</dbReference>
<comment type="subunit">
    <text evidence="9">Component of the heterotrimeric canonical replication protein A complex (RPA).</text>
</comment>
<dbReference type="VEuPathDB" id="FungiDB:AAP_05306"/>
<evidence type="ECO:0000256" key="5">
    <source>
        <dbReference type="ARBA" id="ARBA00022771"/>
    </source>
</evidence>
<dbReference type="GO" id="GO:0007004">
    <property type="term" value="P:telomere maintenance via telomerase"/>
    <property type="evidence" value="ECO:0007669"/>
    <property type="project" value="EnsemblFungi"/>
</dbReference>
<evidence type="ECO:0000313" key="15">
    <source>
        <dbReference type="Proteomes" id="UP000242877"/>
    </source>
</evidence>
<keyword evidence="8 9" id="KW-0539">Nucleus</keyword>
<proteinExistence type="inferred from homology"/>
<evidence type="ECO:0000256" key="9">
    <source>
        <dbReference type="RuleBase" id="RU364130"/>
    </source>
</evidence>
<feature type="compositionally biased region" description="Low complexity" evidence="10">
    <location>
        <begin position="145"/>
        <end position="159"/>
    </location>
</feature>
<dbReference type="FunFam" id="2.40.50.140:FF:000117">
    <property type="entry name" value="Replication protein A subunit"/>
    <property type="match status" value="1"/>
</dbReference>
<protein>
    <recommendedName>
        <fullName evidence="9">Replication protein A subunit</fullName>
    </recommendedName>
</protein>
<dbReference type="GO" id="GO:0006310">
    <property type="term" value="P:DNA recombination"/>
    <property type="evidence" value="ECO:0007669"/>
    <property type="project" value="InterPro"/>
</dbReference>
<evidence type="ECO:0000259" key="11">
    <source>
        <dbReference type="Pfam" id="PF04057"/>
    </source>
</evidence>
<dbReference type="InterPro" id="IPR031657">
    <property type="entry name" value="REPA_OB_2"/>
</dbReference>
<evidence type="ECO:0000256" key="3">
    <source>
        <dbReference type="ARBA" id="ARBA00022705"/>
    </source>
</evidence>
<organism evidence="14 15">
    <name type="scientific">Ascosphaera apis ARSEF 7405</name>
    <dbReference type="NCBI Taxonomy" id="392613"/>
    <lineage>
        <taxon>Eukaryota</taxon>
        <taxon>Fungi</taxon>
        <taxon>Dikarya</taxon>
        <taxon>Ascomycota</taxon>
        <taxon>Pezizomycotina</taxon>
        <taxon>Eurotiomycetes</taxon>
        <taxon>Eurotiomycetidae</taxon>
        <taxon>Onygenales</taxon>
        <taxon>Ascosphaeraceae</taxon>
        <taxon>Ascosphaera</taxon>
    </lineage>
</organism>
<sequence>MASPESHVSQGALKAMWDGGPGKVDEPIVQVVQVKQLASAPGTDVKFRVVFSDIVNYIQSMLVTGLNHLVTSEKLRVGCFAKLKTYTTKTLKGRKVIICQNLEVLEWLGTCAKIGEPKQIDADDEGAGPGAAPQAVPPENFYGNRPQQPQARPQPQVRQSAGAGQPYASMGRSNAGANFYPIIGISPYTRTWSIKARCAFKSPIKTYHNKRGEGKLFNVTFIDSSGEIRATGFNEQVDKFYPLLEEGAVYCISSPCRVNIARKEFSNVNNDYELMFESGTIIEKSSDEVDVPQVKFDFTPLSDLQSVEPGSTTDIIGVLKDAGDVGQIVSKTSGKPFEKRELTLVDNTGFSVRLTVWNDAAKAFDAPAESVIAFKGVKVSDFGGRSLSLLNSGTMSIDPDIAEAHRLRGWYDAQGRQVNYTSHSSSMGTMSGGGSRDPSQSIAEVRDANLGSSEEPDYFNLKATILMIRQESMCYPACASDGCNKKVIQQEDGLWRCERCNVSHENPQYRYILLMNVCDHTGQLWLNCFDDVGKMVMHSSADDYMKLKETNDKAAEDIVRDATFQTFNFRCRAKQEFYQEMPRTRYQIMSAAPVDPSAEASRLADLIKEYSIE</sequence>
<evidence type="ECO:0000256" key="8">
    <source>
        <dbReference type="ARBA" id="ARBA00023242"/>
    </source>
</evidence>
<reference evidence="14 15" key="1">
    <citation type="journal article" date="2016" name="Genome Biol. Evol.">
        <title>Divergent and convergent evolution of fungal pathogenicity.</title>
        <authorList>
            <person name="Shang Y."/>
            <person name="Xiao G."/>
            <person name="Zheng P."/>
            <person name="Cen K."/>
            <person name="Zhan S."/>
            <person name="Wang C."/>
        </authorList>
    </citation>
    <scope>NUCLEOTIDE SEQUENCE [LARGE SCALE GENOMIC DNA]</scope>
    <source>
        <strain evidence="14 15">ARSEF 7405</strain>
    </source>
</reference>
<dbReference type="FunFam" id="2.40.50.140:FF:000041">
    <property type="entry name" value="Replication protein A subunit"/>
    <property type="match status" value="1"/>
</dbReference>
<accession>A0A162IE96</accession>
<feature type="domain" description="Replication factor A C-terminal" evidence="12">
    <location>
        <begin position="458"/>
        <end position="603"/>
    </location>
</feature>
<evidence type="ECO:0000259" key="13">
    <source>
        <dbReference type="Pfam" id="PF16900"/>
    </source>
</evidence>
<gene>
    <name evidence="14" type="ORF">AAP_05306</name>
</gene>
<dbReference type="GO" id="GO:0140445">
    <property type="term" value="C:chromosome, telomeric repeat region"/>
    <property type="evidence" value="ECO:0007669"/>
    <property type="project" value="EnsemblFungi"/>
</dbReference>
<evidence type="ECO:0000256" key="10">
    <source>
        <dbReference type="SAM" id="MobiDB-lite"/>
    </source>
</evidence>
<feature type="domain" description="Replication protein A OB" evidence="13">
    <location>
        <begin position="301"/>
        <end position="398"/>
    </location>
</feature>
<dbReference type="OrthoDB" id="1751331at2759"/>
<keyword evidence="15" id="KW-1185">Reference proteome</keyword>
<name>A0A162IE96_9EURO</name>
<keyword evidence="4 9" id="KW-0479">Metal-binding</keyword>
<evidence type="ECO:0000256" key="4">
    <source>
        <dbReference type="ARBA" id="ARBA00022723"/>
    </source>
</evidence>
<comment type="subcellular location">
    <subcellularLocation>
        <location evidence="1 9">Nucleus</location>
    </subcellularLocation>
</comment>
<dbReference type="GO" id="GO:0006281">
    <property type="term" value="P:DNA repair"/>
    <property type="evidence" value="ECO:0007669"/>
    <property type="project" value="EnsemblFungi"/>
</dbReference>
<dbReference type="PANTHER" id="PTHR47165:SF4">
    <property type="entry name" value="OS03G0429900 PROTEIN"/>
    <property type="match status" value="1"/>
</dbReference>
<feature type="domain" description="Replication factor-A protein 1 N-terminal" evidence="11">
    <location>
        <begin position="8"/>
        <end position="105"/>
    </location>
</feature>
<dbReference type="InterPro" id="IPR047192">
    <property type="entry name" value="Euk_RPA1_DBD_C"/>
</dbReference>
<comment type="function">
    <text evidence="9">As part of the replication protein A (RPA/RP-A), a single-stranded DNA-binding heterotrimeric complex, may play an essential role in DNA replication, recombination and repair. Binds and stabilizes single-stranded DNA intermediates, preventing complementary DNA reannealing and recruiting different proteins involved in DNA metabolism.</text>
</comment>
<feature type="region of interest" description="Disordered" evidence="10">
    <location>
        <begin position="422"/>
        <end position="441"/>
    </location>
</feature>
<dbReference type="EMBL" id="AZGZ01000030">
    <property type="protein sequence ID" value="KZZ87822.1"/>
    <property type="molecule type" value="Genomic_DNA"/>
</dbReference>
<keyword evidence="3 9" id="KW-0235">DNA replication</keyword>
<dbReference type="FunFam" id="2.40.50.140:FF:000090">
    <property type="entry name" value="Replication protein A subunit"/>
    <property type="match status" value="1"/>
</dbReference>
<dbReference type="InterPro" id="IPR012340">
    <property type="entry name" value="NA-bd_OB-fold"/>
</dbReference>
<dbReference type="GO" id="GO:0008270">
    <property type="term" value="F:zinc ion binding"/>
    <property type="evidence" value="ECO:0007669"/>
    <property type="project" value="UniProtKB-KW"/>
</dbReference>
<keyword evidence="5 9" id="KW-0863">Zinc-finger</keyword>
<dbReference type="FunFam" id="2.40.50.140:FF:000064">
    <property type="entry name" value="Replication protein A subunit"/>
    <property type="match status" value="1"/>
</dbReference>
<dbReference type="CDD" id="cd04474">
    <property type="entry name" value="RPA1_DBD_A"/>
    <property type="match status" value="1"/>
</dbReference>
<dbReference type="InterPro" id="IPR013955">
    <property type="entry name" value="Rep_factor-A_C"/>
</dbReference>
<keyword evidence="7 9" id="KW-0238">DNA-binding</keyword>
<dbReference type="Gene3D" id="2.40.50.140">
    <property type="entry name" value="Nucleic acid-binding proteins"/>
    <property type="match status" value="4"/>
</dbReference>
<dbReference type="CDD" id="cd04476">
    <property type="entry name" value="RPA1_DBD_C"/>
    <property type="match status" value="1"/>
</dbReference>
<dbReference type="CDD" id="cd04475">
    <property type="entry name" value="RPA1_DBD_B"/>
    <property type="match status" value="1"/>
</dbReference>
<feature type="region of interest" description="Disordered" evidence="10">
    <location>
        <begin position="119"/>
        <end position="167"/>
    </location>
</feature>
<evidence type="ECO:0000313" key="14">
    <source>
        <dbReference type="EMBL" id="KZZ87822.1"/>
    </source>
</evidence>
<dbReference type="InterPro" id="IPR007199">
    <property type="entry name" value="Rep_factor-A_N"/>
</dbReference>
<dbReference type="Pfam" id="PF08646">
    <property type="entry name" value="Rep_fac-A_C"/>
    <property type="match status" value="1"/>
</dbReference>